<proteinExistence type="predicted"/>
<keyword evidence="2" id="KW-1185">Reference proteome</keyword>
<evidence type="ECO:0000313" key="2">
    <source>
        <dbReference type="Proteomes" id="UP001202328"/>
    </source>
</evidence>
<dbReference type="InterPro" id="IPR027417">
    <property type="entry name" value="P-loop_NTPase"/>
</dbReference>
<gene>
    <name evidence="1" type="ORF">MKW98_029387</name>
</gene>
<dbReference type="EMBL" id="JAJJMB010010439">
    <property type="protein sequence ID" value="KAI3908837.1"/>
    <property type="molecule type" value="Genomic_DNA"/>
</dbReference>
<accession>A0AAD4SID3</accession>
<dbReference type="Proteomes" id="UP001202328">
    <property type="component" value="Unassembled WGS sequence"/>
</dbReference>
<organism evidence="1 2">
    <name type="scientific">Papaver atlanticum</name>
    <dbReference type="NCBI Taxonomy" id="357466"/>
    <lineage>
        <taxon>Eukaryota</taxon>
        <taxon>Viridiplantae</taxon>
        <taxon>Streptophyta</taxon>
        <taxon>Embryophyta</taxon>
        <taxon>Tracheophyta</taxon>
        <taxon>Spermatophyta</taxon>
        <taxon>Magnoliopsida</taxon>
        <taxon>Ranunculales</taxon>
        <taxon>Papaveraceae</taxon>
        <taxon>Papaveroideae</taxon>
        <taxon>Papaver</taxon>
    </lineage>
</organism>
<dbReference type="AlphaFoldDB" id="A0AAD4SID3"/>
<evidence type="ECO:0000313" key="1">
    <source>
        <dbReference type="EMBL" id="KAI3908837.1"/>
    </source>
</evidence>
<name>A0AAD4SID3_9MAGN</name>
<sequence length="165" mass="18533">MVLVLLPLVTSKVLMGRRKINRKRKLKIREEGGVNVAGGGDRDRRKRLRDRILPPGRSDSIKSLFTDLFSEDKSADGGDDRDLRKRRREFPVIPEKDRVPFLNKIIAGDESTDDETEDPIIQPAPYIIVVHGPPKVGKSLLIKSLVKYYTKHDVADIAGPITIVA</sequence>
<reference evidence="1" key="1">
    <citation type="submission" date="2022-04" db="EMBL/GenBank/DDBJ databases">
        <title>A functionally conserved STORR gene fusion in Papaver species that diverged 16.8 million years ago.</title>
        <authorList>
            <person name="Catania T."/>
        </authorList>
    </citation>
    <scope>NUCLEOTIDE SEQUENCE</scope>
    <source>
        <strain evidence="1">S-188037</strain>
    </source>
</reference>
<protein>
    <submittedName>
        <fullName evidence="1">Uncharacterized protein</fullName>
    </submittedName>
</protein>
<comment type="caution">
    <text evidence="1">The sequence shown here is derived from an EMBL/GenBank/DDBJ whole genome shotgun (WGS) entry which is preliminary data.</text>
</comment>
<dbReference type="SUPFAM" id="SSF52540">
    <property type="entry name" value="P-loop containing nucleoside triphosphate hydrolases"/>
    <property type="match status" value="1"/>
</dbReference>
<feature type="non-terminal residue" evidence="1">
    <location>
        <position position="1"/>
    </location>
</feature>